<evidence type="ECO:0000256" key="1">
    <source>
        <dbReference type="ARBA" id="ARBA00001210"/>
    </source>
</evidence>
<evidence type="ECO:0000313" key="8">
    <source>
        <dbReference type="Proteomes" id="UP000196365"/>
    </source>
</evidence>
<feature type="transmembrane region" description="Helical" evidence="6">
    <location>
        <begin position="116"/>
        <end position="136"/>
    </location>
</feature>
<sequence length="309" mass="35488">MREEISKKKIINKISKIEKWATQLTIYAQQAVLYEAVLSPKPGLVDPVDSGAHRDMNIYTFMDSTCSLYQGFYQFAQKGLLWKDSLKKLFEKIRFIGIELEKKMLKETKNINTHKGIIFSMGIFLAATGFFLQRYLDVFIEFPIFEKEDSDEIFKIIKKMTRGLVAEDFKQIDKKDTLTHGEKLYFKYGFTGIRGEAEAGYPFIENQIMPRIRCQDKKESLQCRLLEILFLLMSNTEDSNVIHRGGVEALELVKKEAKNFLKTGGLAQENALKKIEKMNSLFVQKHISPGGSADLLIVSIFLGKLENIL</sequence>
<evidence type="ECO:0000256" key="5">
    <source>
        <dbReference type="HAMAP-Rule" id="MF_00397"/>
    </source>
</evidence>
<dbReference type="InterPro" id="IPR002736">
    <property type="entry name" value="CitG"/>
</dbReference>
<dbReference type="GO" id="GO:0046917">
    <property type="term" value="F:triphosphoribosyl-dephospho-CoA synthase activity"/>
    <property type="evidence" value="ECO:0007669"/>
    <property type="project" value="UniProtKB-UniRule"/>
</dbReference>
<keyword evidence="2 5" id="KW-0808">Transferase</keyword>
<dbReference type="RefSeq" id="WP_087678417.1">
    <property type="nucleotide sequence ID" value="NZ_FUWV01000004.1"/>
</dbReference>
<keyword evidence="8" id="KW-1185">Reference proteome</keyword>
<dbReference type="EMBL" id="FUWV01000004">
    <property type="protein sequence ID" value="SJZ53721.1"/>
    <property type="molecule type" value="Genomic_DNA"/>
</dbReference>
<keyword evidence="6" id="KW-0812">Transmembrane</keyword>
<dbReference type="Proteomes" id="UP000196365">
    <property type="component" value="Unassembled WGS sequence"/>
</dbReference>
<evidence type="ECO:0000256" key="4">
    <source>
        <dbReference type="ARBA" id="ARBA00022840"/>
    </source>
</evidence>
<comment type="catalytic activity">
    <reaction evidence="1 5">
        <text>3'-dephospho-CoA + ATP = 2'-(5''-triphospho-alpha-D-ribosyl)-3'-dephospho-CoA + adenine</text>
        <dbReference type="Rhea" id="RHEA:15117"/>
        <dbReference type="ChEBI" id="CHEBI:16708"/>
        <dbReference type="ChEBI" id="CHEBI:30616"/>
        <dbReference type="ChEBI" id="CHEBI:57328"/>
        <dbReference type="ChEBI" id="CHEBI:61378"/>
        <dbReference type="EC" id="2.4.2.52"/>
    </reaction>
</comment>
<proteinExistence type="inferred from homology"/>
<dbReference type="Pfam" id="PF01874">
    <property type="entry name" value="CitG"/>
    <property type="match status" value="1"/>
</dbReference>
<evidence type="ECO:0000256" key="3">
    <source>
        <dbReference type="ARBA" id="ARBA00022741"/>
    </source>
</evidence>
<dbReference type="OrthoDB" id="114886at2"/>
<protein>
    <recommendedName>
        <fullName evidence="5">Probable 2-(5''-triphosphoribosyl)-3'-dephosphocoenzyme-A synthase</fullName>
        <shortName evidence="5">2-(5''-triphosphoribosyl)-3'-dephospho-CoA synthase</shortName>
        <ecNumber evidence="5">2.4.2.52</ecNumber>
    </recommendedName>
</protein>
<dbReference type="GO" id="GO:0051191">
    <property type="term" value="P:prosthetic group biosynthetic process"/>
    <property type="evidence" value="ECO:0007669"/>
    <property type="project" value="TreeGrafter"/>
</dbReference>
<keyword evidence="6" id="KW-1133">Transmembrane helix</keyword>
<dbReference type="GO" id="GO:0005524">
    <property type="term" value="F:ATP binding"/>
    <property type="evidence" value="ECO:0007669"/>
    <property type="project" value="UniProtKB-KW"/>
</dbReference>
<evidence type="ECO:0000256" key="2">
    <source>
        <dbReference type="ARBA" id="ARBA00022679"/>
    </source>
</evidence>
<comment type="similarity">
    <text evidence="5">Belongs to the CitG/MdcB family.</text>
</comment>
<evidence type="ECO:0000256" key="6">
    <source>
        <dbReference type="SAM" id="Phobius"/>
    </source>
</evidence>
<dbReference type="PANTHER" id="PTHR30201:SF2">
    <property type="entry name" value="2-(5''-TRIPHOSPHORIBOSYL)-3'-DEPHOSPHOCOENZYME-A SYNTHASE"/>
    <property type="match status" value="1"/>
</dbReference>
<dbReference type="AlphaFoldDB" id="A0A1T4LGM3"/>
<dbReference type="PANTHER" id="PTHR30201">
    <property type="entry name" value="TRIPHOSPHORIBOSYL-DEPHOSPHO-COA SYNTHASE"/>
    <property type="match status" value="1"/>
</dbReference>
<dbReference type="NCBIfam" id="TIGR03125">
    <property type="entry name" value="citrate_citG"/>
    <property type="match status" value="1"/>
</dbReference>
<name>A0A1T4LGM3_9FIRM</name>
<gene>
    <name evidence="5" type="primary">citG</name>
    <name evidence="7" type="ORF">SAMN02745973_00944</name>
</gene>
<reference evidence="7 8" key="1">
    <citation type="submission" date="2017-02" db="EMBL/GenBank/DDBJ databases">
        <authorList>
            <person name="Peterson S.W."/>
        </authorList>
    </citation>
    <scope>NUCLEOTIDE SEQUENCE [LARGE SCALE GENOMIC DNA]</scope>
    <source>
        <strain evidence="7 8">DSM 15102</strain>
    </source>
</reference>
<dbReference type="EC" id="2.4.2.52" evidence="5"/>
<evidence type="ECO:0000313" key="7">
    <source>
        <dbReference type="EMBL" id="SJZ53721.1"/>
    </source>
</evidence>
<organism evidence="7 8">
    <name type="scientific">Garciella nitratireducens DSM 15102</name>
    <dbReference type="NCBI Taxonomy" id="1121911"/>
    <lineage>
        <taxon>Bacteria</taxon>
        <taxon>Bacillati</taxon>
        <taxon>Bacillota</taxon>
        <taxon>Clostridia</taxon>
        <taxon>Eubacteriales</taxon>
        <taxon>Eubacteriaceae</taxon>
        <taxon>Garciella</taxon>
    </lineage>
</organism>
<accession>A0A1T4LGM3</accession>
<keyword evidence="6" id="KW-0472">Membrane</keyword>
<dbReference type="InterPro" id="IPR017551">
    <property type="entry name" value="TriPribosyl-deP-CoA_syn_CitG"/>
</dbReference>
<keyword evidence="4 5" id="KW-0067">ATP-binding</keyword>
<dbReference type="HAMAP" id="MF_00397">
    <property type="entry name" value="CitG"/>
    <property type="match status" value="1"/>
</dbReference>
<keyword evidence="3 5" id="KW-0547">Nucleotide-binding</keyword>
<dbReference type="Gene3D" id="1.10.4200.10">
    <property type="entry name" value="Triphosphoribosyl-dephospho-CoA protein"/>
    <property type="match status" value="1"/>
</dbReference>